<reference evidence="2 3" key="1">
    <citation type="submission" date="2015-03" db="EMBL/GenBank/DDBJ databases">
        <authorList>
            <person name="Hassan Y.I."/>
            <person name="Lepp D."/>
            <person name="Zhou T."/>
        </authorList>
    </citation>
    <scope>NUCLEOTIDE SEQUENCE [LARGE SCALE GENOMIC DNA]</scope>
    <source>
        <strain evidence="2 3">DSM 17137</strain>
    </source>
</reference>
<feature type="transmembrane region" description="Helical" evidence="1">
    <location>
        <begin position="86"/>
        <end position="105"/>
    </location>
</feature>
<protein>
    <submittedName>
        <fullName evidence="2">Uncharacterized protein</fullName>
    </submittedName>
</protein>
<dbReference type="AlphaFoldDB" id="A0A0F5L3M1"/>
<dbReference type="Proteomes" id="UP000033608">
    <property type="component" value="Unassembled WGS sequence"/>
</dbReference>
<comment type="caution">
    <text evidence="2">The sequence shown here is derived from an EMBL/GenBank/DDBJ whole genome shotgun (WGS) entry which is preliminary data.</text>
</comment>
<dbReference type="PATRIC" id="fig|1121477.3.peg.639"/>
<proteinExistence type="predicted"/>
<keyword evidence="1" id="KW-0812">Transmembrane</keyword>
<evidence type="ECO:0000313" key="3">
    <source>
        <dbReference type="Proteomes" id="UP000033608"/>
    </source>
</evidence>
<evidence type="ECO:0000313" key="2">
    <source>
        <dbReference type="EMBL" id="KKB76799.1"/>
    </source>
</evidence>
<keyword evidence="1" id="KW-0472">Membrane</keyword>
<name>A0A0F5L3M1_9HYPH</name>
<dbReference type="EMBL" id="LAJF01000148">
    <property type="protein sequence ID" value="KKB76799.1"/>
    <property type="molecule type" value="Genomic_DNA"/>
</dbReference>
<sequence length="112" mass="12635">MIEKARHALIGHNAACSFWEQRALLKKAHDIGLRAEAPGGIALKCFLYDGGDRLVSKEHPSLTWHTLIFVTHWCLKGPIAVLRARLHAVLGLLSVLQTLVLIHFYQQRFDKS</sequence>
<organism evidence="2 3">
    <name type="scientific">Devosia limi DSM 17137</name>
    <dbReference type="NCBI Taxonomy" id="1121477"/>
    <lineage>
        <taxon>Bacteria</taxon>
        <taxon>Pseudomonadati</taxon>
        <taxon>Pseudomonadota</taxon>
        <taxon>Alphaproteobacteria</taxon>
        <taxon>Hyphomicrobiales</taxon>
        <taxon>Devosiaceae</taxon>
        <taxon>Devosia</taxon>
    </lineage>
</organism>
<keyword evidence="3" id="KW-1185">Reference proteome</keyword>
<gene>
    <name evidence="2" type="ORF">VW29_19325</name>
</gene>
<keyword evidence="1" id="KW-1133">Transmembrane helix</keyword>
<evidence type="ECO:0000256" key="1">
    <source>
        <dbReference type="SAM" id="Phobius"/>
    </source>
</evidence>
<accession>A0A0F5L3M1</accession>